<organism evidence="1 2">
    <name type="scientific">Symbiodinium natans</name>
    <dbReference type="NCBI Taxonomy" id="878477"/>
    <lineage>
        <taxon>Eukaryota</taxon>
        <taxon>Sar</taxon>
        <taxon>Alveolata</taxon>
        <taxon>Dinophyceae</taxon>
        <taxon>Suessiales</taxon>
        <taxon>Symbiodiniaceae</taxon>
        <taxon>Symbiodinium</taxon>
    </lineage>
</organism>
<dbReference type="Proteomes" id="UP000604046">
    <property type="component" value="Unassembled WGS sequence"/>
</dbReference>
<proteinExistence type="predicted"/>
<accession>A0A812RCA9</accession>
<dbReference type="AlphaFoldDB" id="A0A812RCA9"/>
<comment type="caution">
    <text evidence="1">The sequence shown here is derived from an EMBL/GenBank/DDBJ whole genome shotgun (WGS) entry which is preliminary data.</text>
</comment>
<evidence type="ECO:0000313" key="1">
    <source>
        <dbReference type="EMBL" id="CAE7428616.1"/>
    </source>
</evidence>
<sequence>MSIVCKNLEHLLDGTRAAEESVWLAAHHVLLNYDRGSFPAVQNRISECMLDLLGEVLKDLPREAAQPSRMLWRAKDRSGLPCWWKLCRACKPLQRPSARACLEICCSSGGGVLVL</sequence>
<reference evidence="1" key="1">
    <citation type="submission" date="2021-02" db="EMBL/GenBank/DDBJ databases">
        <authorList>
            <person name="Dougan E. K."/>
            <person name="Rhodes N."/>
            <person name="Thang M."/>
            <person name="Chan C."/>
        </authorList>
    </citation>
    <scope>NUCLEOTIDE SEQUENCE</scope>
</reference>
<gene>
    <name evidence="1" type="ORF">SNAT2548_LOCUS23303</name>
</gene>
<dbReference type="EMBL" id="CAJNDS010002317">
    <property type="protein sequence ID" value="CAE7428616.1"/>
    <property type="molecule type" value="Genomic_DNA"/>
</dbReference>
<evidence type="ECO:0000313" key="2">
    <source>
        <dbReference type="Proteomes" id="UP000604046"/>
    </source>
</evidence>
<protein>
    <submittedName>
        <fullName evidence="1">Uncharacterized protein</fullName>
    </submittedName>
</protein>
<name>A0A812RCA9_9DINO</name>
<keyword evidence="2" id="KW-1185">Reference proteome</keyword>